<gene>
    <name evidence="2" type="ORF">S01H1_33337</name>
</gene>
<organism evidence="2">
    <name type="scientific">marine sediment metagenome</name>
    <dbReference type="NCBI Taxonomy" id="412755"/>
    <lineage>
        <taxon>unclassified sequences</taxon>
        <taxon>metagenomes</taxon>
        <taxon>ecological metagenomes</taxon>
    </lineage>
</organism>
<evidence type="ECO:0000256" key="1">
    <source>
        <dbReference type="SAM" id="MobiDB-lite"/>
    </source>
</evidence>
<accession>X0UX10</accession>
<evidence type="ECO:0000313" key="2">
    <source>
        <dbReference type="EMBL" id="GAG10295.1"/>
    </source>
</evidence>
<reference evidence="2" key="1">
    <citation type="journal article" date="2014" name="Front. Microbiol.">
        <title>High frequency of phylogenetically diverse reductive dehalogenase-homologous genes in deep subseafloor sedimentary metagenomes.</title>
        <authorList>
            <person name="Kawai M."/>
            <person name="Futagami T."/>
            <person name="Toyoda A."/>
            <person name="Takaki Y."/>
            <person name="Nishi S."/>
            <person name="Hori S."/>
            <person name="Arai W."/>
            <person name="Tsubouchi T."/>
            <person name="Morono Y."/>
            <person name="Uchiyama I."/>
            <person name="Ito T."/>
            <person name="Fujiyama A."/>
            <person name="Inagaki F."/>
            <person name="Takami H."/>
        </authorList>
    </citation>
    <scope>NUCLEOTIDE SEQUENCE</scope>
    <source>
        <strain evidence="2">Expedition CK06-06</strain>
    </source>
</reference>
<proteinExistence type="predicted"/>
<dbReference type="EMBL" id="BARS01020692">
    <property type="protein sequence ID" value="GAG10295.1"/>
    <property type="molecule type" value="Genomic_DNA"/>
</dbReference>
<feature type="non-terminal residue" evidence="2">
    <location>
        <position position="272"/>
    </location>
</feature>
<name>X0UX10_9ZZZZ</name>
<sequence length="272" mass="30815">YAGKLETLKTAGKDVTNISLKNINLKYAELSAERNSRLNDAKSRVKPVRETDDLAEPKKTKSIESRESEVEIRKAAASIKATPKMEQKNWKKAIKAPLKHVAGVVKKLKAKVGAERFNEILEQYAGLKNGTKELEAMINMTFEAKSKKELNELLSKIEDSVHKVETVTRPEEGKLSYVTRSPNQGESSISKYRNFRDNISAYKRGDREARSDMHDKAMEIYDFVSKTLPQRSVDKVLSTNELKALARPLPKNASPKQIVKKLEQIDKLFEKL</sequence>
<protein>
    <submittedName>
        <fullName evidence="2">Uncharacterized protein</fullName>
    </submittedName>
</protein>
<comment type="caution">
    <text evidence="2">The sequence shown here is derived from an EMBL/GenBank/DDBJ whole genome shotgun (WGS) entry which is preliminary data.</text>
</comment>
<feature type="non-terminal residue" evidence="2">
    <location>
        <position position="1"/>
    </location>
</feature>
<feature type="region of interest" description="Disordered" evidence="1">
    <location>
        <begin position="36"/>
        <end position="67"/>
    </location>
</feature>
<dbReference type="AlphaFoldDB" id="X0UX10"/>